<evidence type="ECO:0000313" key="1">
    <source>
        <dbReference type="EMBL" id="KXZ21783.1"/>
    </source>
</evidence>
<comment type="caution">
    <text evidence="1">The sequence shown here is derived from an EMBL/GenBank/DDBJ whole genome shotgun (WGS) entry which is preliminary data.</text>
</comment>
<protein>
    <submittedName>
        <fullName evidence="1">Uncharacterized protein</fullName>
    </submittedName>
</protein>
<dbReference type="EMBL" id="LSBA01000006">
    <property type="protein sequence ID" value="KXZ21783.1"/>
    <property type="molecule type" value="Genomic_DNA"/>
</dbReference>
<dbReference type="STRING" id="1793963.AXI58_12640"/>
<dbReference type="RefSeq" id="WP_061521143.1">
    <property type="nucleotide sequence ID" value="NZ_JARLZY010000005.1"/>
</dbReference>
<evidence type="ECO:0000313" key="2">
    <source>
        <dbReference type="Proteomes" id="UP000075430"/>
    </source>
</evidence>
<proteinExistence type="predicted"/>
<dbReference type="Proteomes" id="UP000075430">
    <property type="component" value="Unassembled WGS sequence"/>
</dbReference>
<dbReference type="AlphaFoldDB" id="A0A150FBM3"/>
<sequence>MKITVDKKVKKFYLAFSNTRKPKDSKWKPAVGHEIQVGKYCFFAIPTFNHINVSEVTTGLQVLKIPMTPSIYQKTLDKEDTLKLFESVGEDLIKIIKKQSAADLDKSLIENRRIIFSMLGEMPPIEVYDMEGAAE</sequence>
<name>A0A150FBM3_9BACI</name>
<reference evidence="2" key="1">
    <citation type="submission" date="2016-02" db="EMBL/GenBank/DDBJ databases">
        <authorList>
            <person name="Dunlap C."/>
        </authorList>
    </citation>
    <scope>NUCLEOTIDE SEQUENCE [LARGE SCALE GENOMIC DNA]</scope>
    <source>
        <strain evidence="2">NRRL B-41092</strain>
    </source>
</reference>
<organism evidence="1 2">
    <name type="scientific">Bacillus nakamurai</name>
    <dbReference type="NCBI Taxonomy" id="1793963"/>
    <lineage>
        <taxon>Bacteria</taxon>
        <taxon>Bacillati</taxon>
        <taxon>Bacillota</taxon>
        <taxon>Bacilli</taxon>
        <taxon>Bacillales</taxon>
        <taxon>Bacillaceae</taxon>
        <taxon>Bacillus</taxon>
    </lineage>
</organism>
<dbReference type="OrthoDB" id="2888048at2"/>
<keyword evidence="2" id="KW-1185">Reference proteome</keyword>
<gene>
    <name evidence="1" type="ORF">AXI58_12640</name>
</gene>
<accession>A0A150FBM3</accession>